<organism evidence="3 4">
    <name type="scientific">Hyphomonas polymorpha PS728</name>
    <dbReference type="NCBI Taxonomy" id="1280954"/>
    <lineage>
        <taxon>Bacteria</taxon>
        <taxon>Pseudomonadati</taxon>
        <taxon>Pseudomonadota</taxon>
        <taxon>Alphaproteobacteria</taxon>
        <taxon>Hyphomonadales</taxon>
        <taxon>Hyphomonadaceae</taxon>
        <taxon>Hyphomonas</taxon>
    </lineage>
</organism>
<name>A0A062VKM9_9PROT</name>
<comment type="caution">
    <text evidence="3">The sequence shown here is derived from an EMBL/GenBank/DDBJ whole genome shotgun (WGS) entry which is preliminary data.</text>
</comment>
<keyword evidence="2" id="KW-0732">Signal</keyword>
<reference evidence="3 4" key="1">
    <citation type="journal article" date="2014" name="Antonie Van Leeuwenhoek">
        <title>Hyphomonas beringensis sp. nov. and Hyphomonas chukchiensis sp. nov., isolated from surface seawater of the Bering Sea and Chukchi Sea.</title>
        <authorList>
            <person name="Li C."/>
            <person name="Lai Q."/>
            <person name="Li G."/>
            <person name="Dong C."/>
            <person name="Wang J."/>
            <person name="Liao Y."/>
            <person name="Shao Z."/>
        </authorList>
    </citation>
    <scope>NUCLEOTIDE SEQUENCE [LARGE SCALE GENOMIC DNA]</scope>
    <source>
        <strain evidence="3 4">PS728</strain>
    </source>
</reference>
<evidence type="ECO:0000313" key="3">
    <source>
        <dbReference type="EMBL" id="KCZ99197.1"/>
    </source>
</evidence>
<evidence type="ECO:0000313" key="4">
    <source>
        <dbReference type="Proteomes" id="UP000027100"/>
    </source>
</evidence>
<keyword evidence="4" id="KW-1185">Reference proteome</keyword>
<feature type="region of interest" description="Disordered" evidence="1">
    <location>
        <begin position="191"/>
        <end position="216"/>
    </location>
</feature>
<sequence length="216" mass="22476">MRNPLIALIPAALIAGAAYAQTEPEATDPQPVEAVEAEVDEQAEEEEEAPPPPEAVVVEAQGSWDRATTSGRDTVTYTSTDGEELFSATCMTADTEMGDRILQIKAVSAEDTVGAIDMFTSAGNARLPAAPGMTPDTAEGLTEAVSHPAYVLASGAGEIKVTSGARGIVFETDPMLKSVIRDCYPDFAAGFAAAPETEEEAEDAPGEPTEEAEPNS</sequence>
<dbReference type="RefSeq" id="WP_035595983.1">
    <property type="nucleotide sequence ID" value="NZ_ARYM01000006.1"/>
</dbReference>
<evidence type="ECO:0000256" key="2">
    <source>
        <dbReference type="SAM" id="SignalP"/>
    </source>
</evidence>
<feature type="region of interest" description="Disordered" evidence="1">
    <location>
        <begin position="22"/>
        <end position="54"/>
    </location>
</feature>
<feature type="chain" id="PRO_5001615316" description="Lipoprotein" evidence="2">
    <location>
        <begin position="21"/>
        <end position="216"/>
    </location>
</feature>
<accession>A0A062VKM9</accession>
<feature type="compositionally biased region" description="Acidic residues" evidence="1">
    <location>
        <begin position="35"/>
        <end position="49"/>
    </location>
</feature>
<evidence type="ECO:0000256" key="1">
    <source>
        <dbReference type="SAM" id="MobiDB-lite"/>
    </source>
</evidence>
<proteinExistence type="predicted"/>
<feature type="compositionally biased region" description="Acidic residues" evidence="1">
    <location>
        <begin position="196"/>
        <end position="216"/>
    </location>
</feature>
<evidence type="ECO:0008006" key="5">
    <source>
        <dbReference type="Google" id="ProtNLM"/>
    </source>
</evidence>
<dbReference type="EMBL" id="ARYM01000006">
    <property type="protein sequence ID" value="KCZ99197.1"/>
    <property type="molecule type" value="Genomic_DNA"/>
</dbReference>
<dbReference type="AlphaFoldDB" id="A0A062VKM9"/>
<dbReference type="OrthoDB" id="9966382at2"/>
<feature type="signal peptide" evidence="2">
    <location>
        <begin position="1"/>
        <end position="20"/>
    </location>
</feature>
<dbReference type="STRING" id="1280954.HPO_06498"/>
<protein>
    <recommendedName>
        <fullName evidence="5">Lipoprotein</fullName>
    </recommendedName>
</protein>
<dbReference type="Proteomes" id="UP000027100">
    <property type="component" value="Unassembled WGS sequence"/>
</dbReference>
<gene>
    <name evidence="3" type="ORF">HPO_06498</name>
</gene>
<dbReference type="PATRIC" id="fig|1280954.3.peg.1318"/>